<feature type="domain" description="Phosphatidic acid phosphatase type 2/haloperoxidase" evidence="5">
    <location>
        <begin position="74"/>
        <end position="229"/>
    </location>
</feature>
<evidence type="ECO:0000313" key="7">
    <source>
        <dbReference type="Proteomes" id="UP000092740"/>
    </source>
</evidence>
<feature type="transmembrane region" description="Helical" evidence="4">
    <location>
        <begin position="160"/>
        <end position="178"/>
    </location>
</feature>
<dbReference type="RefSeq" id="WP_065286060.1">
    <property type="nucleotide sequence ID" value="NZ_MAQD01000008.1"/>
</dbReference>
<keyword evidence="4" id="KW-0812">Transmembrane</keyword>
<feature type="transmembrane region" description="Helical" evidence="4">
    <location>
        <begin position="214"/>
        <end position="232"/>
    </location>
</feature>
<protein>
    <recommendedName>
        <fullName evidence="1">undecaprenyl-diphosphate phosphatase</fullName>
        <ecNumber evidence="1">3.6.1.27</ecNumber>
    </recommendedName>
    <alternativeName>
        <fullName evidence="2">Undecaprenyl pyrophosphate phosphatase</fullName>
    </alternativeName>
</protein>
<dbReference type="EC" id="3.6.1.27" evidence="1"/>
<comment type="caution">
    <text evidence="6">The sequence shown here is derived from an EMBL/GenBank/DDBJ whole genome shotgun (WGS) entry which is preliminary data.</text>
</comment>
<evidence type="ECO:0000256" key="1">
    <source>
        <dbReference type="ARBA" id="ARBA00012374"/>
    </source>
</evidence>
<dbReference type="Gene3D" id="1.20.144.10">
    <property type="entry name" value="Phosphatidic acid phosphatase type 2/haloperoxidase"/>
    <property type="match status" value="1"/>
</dbReference>
<dbReference type="GO" id="GO:0005886">
    <property type="term" value="C:plasma membrane"/>
    <property type="evidence" value="ECO:0007669"/>
    <property type="project" value="TreeGrafter"/>
</dbReference>
<accession>A0AB36E758</accession>
<dbReference type="GO" id="GO:0050380">
    <property type="term" value="F:undecaprenyl-diphosphatase activity"/>
    <property type="evidence" value="ECO:0007669"/>
    <property type="project" value="UniProtKB-EC"/>
</dbReference>
<evidence type="ECO:0000313" key="6">
    <source>
        <dbReference type="EMBL" id="OBY50623.1"/>
    </source>
</evidence>
<feature type="transmembrane region" description="Helical" evidence="4">
    <location>
        <begin position="185"/>
        <end position="202"/>
    </location>
</feature>
<dbReference type="Pfam" id="PF01569">
    <property type="entry name" value="PAP2"/>
    <property type="match status" value="1"/>
</dbReference>
<feature type="transmembrane region" description="Helical" evidence="4">
    <location>
        <begin position="7"/>
        <end position="27"/>
    </location>
</feature>
<gene>
    <name evidence="6" type="ORF">BBB48_07845</name>
</gene>
<dbReference type="PANTHER" id="PTHR14969">
    <property type="entry name" value="SPHINGOSINE-1-PHOSPHATE PHOSPHOHYDROLASE"/>
    <property type="match status" value="1"/>
</dbReference>
<dbReference type="InterPro" id="IPR036938">
    <property type="entry name" value="PAP2/HPO_sf"/>
</dbReference>
<organism evidence="6 7">
    <name type="scientific">Haemophilus parainfluenzae</name>
    <dbReference type="NCBI Taxonomy" id="729"/>
    <lineage>
        <taxon>Bacteria</taxon>
        <taxon>Pseudomonadati</taxon>
        <taxon>Pseudomonadota</taxon>
        <taxon>Gammaproteobacteria</taxon>
        <taxon>Pasteurellales</taxon>
        <taxon>Pasteurellaceae</taxon>
        <taxon>Haemophilus</taxon>
    </lineage>
</organism>
<dbReference type="SMART" id="SM00014">
    <property type="entry name" value="acidPPc"/>
    <property type="match status" value="1"/>
</dbReference>
<dbReference type="CDD" id="cd01610">
    <property type="entry name" value="PAP2_like"/>
    <property type="match status" value="1"/>
</dbReference>
<keyword evidence="4" id="KW-0472">Membrane</keyword>
<evidence type="ECO:0000256" key="3">
    <source>
        <dbReference type="ARBA" id="ARBA00047594"/>
    </source>
</evidence>
<feature type="transmembrane region" description="Helical" evidence="4">
    <location>
        <begin position="72"/>
        <end position="89"/>
    </location>
</feature>
<evidence type="ECO:0000256" key="4">
    <source>
        <dbReference type="SAM" id="Phobius"/>
    </source>
</evidence>
<dbReference type="Proteomes" id="UP000092740">
    <property type="component" value="Unassembled WGS sequence"/>
</dbReference>
<reference evidence="6 7" key="1">
    <citation type="submission" date="2016-06" db="EMBL/GenBank/DDBJ databases">
        <title>Simultaneous identification of Haemophilus influenzae and Haemophilus haemolyticus using TaqMan real-time PCR.</title>
        <authorList>
            <person name="Price E.P."/>
            <person name="Sarovich D.S."/>
            <person name="Harris T."/>
            <person name="Spargo J.C."/>
            <person name="Nosworthy E."/>
            <person name="Beissbarth J."/>
            <person name="Smith-Vaughan H.C."/>
        </authorList>
    </citation>
    <scope>NUCLEOTIDE SEQUENCE [LARGE SCALE GENOMIC DNA]</scope>
    <source>
        <strain evidence="6 7">ATCC 9796</strain>
    </source>
</reference>
<evidence type="ECO:0000256" key="2">
    <source>
        <dbReference type="ARBA" id="ARBA00032707"/>
    </source>
</evidence>
<dbReference type="SUPFAM" id="SSF48317">
    <property type="entry name" value="Acid phosphatase/Vanadium-dependent haloperoxidase"/>
    <property type="match status" value="1"/>
</dbReference>
<dbReference type="PANTHER" id="PTHR14969:SF54">
    <property type="entry name" value="PHOSPHATIDYLGLYCEROPHOSPHATASE B"/>
    <property type="match status" value="1"/>
</dbReference>
<comment type="catalytic activity">
    <reaction evidence="3">
        <text>di-trans,octa-cis-undecaprenyl diphosphate + H2O = di-trans,octa-cis-undecaprenyl phosphate + phosphate + H(+)</text>
        <dbReference type="Rhea" id="RHEA:28094"/>
        <dbReference type="ChEBI" id="CHEBI:15377"/>
        <dbReference type="ChEBI" id="CHEBI:15378"/>
        <dbReference type="ChEBI" id="CHEBI:43474"/>
        <dbReference type="ChEBI" id="CHEBI:58405"/>
        <dbReference type="ChEBI" id="CHEBI:60392"/>
        <dbReference type="EC" id="3.6.1.27"/>
    </reaction>
</comment>
<sequence>MFKRLSLYTLLLCLVPFFVWGFAYHWHGNNQLMEWDYGLYLLTETGSVPYALITCAIFALLFRFLFENRKQWIMGVIVMGLSVLSTQVIKTGLKTVFAEPRPFTVYLAEKTESTTDAFYHQDRSERAKLVDKFYSTQADTPAWLKAHYEDETGYSFPSGHSIFAATWLMLAVGFSQLLGNRSFKAELLIGAMTIWGVLMLISRVRLGMHYPIDLLIAIISAWAVHVIIFSFLQRKNIFSTNKEVDN</sequence>
<proteinExistence type="predicted"/>
<feature type="transmembrane region" description="Helical" evidence="4">
    <location>
        <begin position="47"/>
        <end position="65"/>
    </location>
</feature>
<dbReference type="AlphaFoldDB" id="A0AB36E758"/>
<dbReference type="InterPro" id="IPR000326">
    <property type="entry name" value="PAP2/HPO"/>
</dbReference>
<dbReference type="EMBL" id="MAQD01000008">
    <property type="protein sequence ID" value="OBY50623.1"/>
    <property type="molecule type" value="Genomic_DNA"/>
</dbReference>
<evidence type="ECO:0000259" key="5">
    <source>
        <dbReference type="SMART" id="SM00014"/>
    </source>
</evidence>
<keyword evidence="4" id="KW-1133">Transmembrane helix</keyword>
<name>A0AB36E758_HAEPA</name>